<evidence type="ECO:0000313" key="2">
    <source>
        <dbReference type="Proteomes" id="UP000015105"/>
    </source>
</evidence>
<reference evidence="1" key="4">
    <citation type="submission" date="2019-03" db="UniProtKB">
        <authorList>
            <consortium name="EnsemblPlants"/>
        </authorList>
    </citation>
    <scope>IDENTIFICATION</scope>
</reference>
<reference evidence="2" key="2">
    <citation type="journal article" date="2017" name="Nat. Plants">
        <title>The Aegilops tauschii genome reveals multiple impacts of transposons.</title>
        <authorList>
            <person name="Zhao G."/>
            <person name="Zou C."/>
            <person name="Li K."/>
            <person name="Wang K."/>
            <person name="Li T."/>
            <person name="Gao L."/>
            <person name="Zhang X."/>
            <person name="Wang H."/>
            <person name="Yang Z."/>
            <person name="Liu X."/>
            <person name="Jiang W."/>
            <person name="Mao L."/>
            <person name="Kong X."/>
            <person name="Jiao Y."/>
            <person name="Jia J."/>
        </authorList>
    </citation>
    <scope>NUCLEOTIDE SEQUENCE [LARGE SCALE GENOMIC DNA]</scope>
    <source>
        <strain evidence="2">cv. AL8/78</strain>
    </source>
</reference>
<dbReference type="AlphaFoldDB" id="A0A453SR69"/>
<accession>A0A453SR69</accession>
<reference evidence="2" key="1">
    <citation type="journal article" date="2014" name="Science">
        <title>Ancient hybridizations among the ancestral genomes of bread wheat.</title>
        <authorList>
            <consortium name="International Wheat Genome Sequencing Consortium,"/>
            <person name="Marcussen T."/>
            <person name="Sandve S.R."/>
            <person name="Heier L."/>
            <person name="Spannagl M."/>
            <person name="Pfeifer M."/>
            <person name="Jakobsen K.S."/>
            <person name="Wulff B.B."/>
            <person name="Steuernagel B."/>
            <person name="Mayer K.F."/>
            <person name="Olsen O.A."/>
        </authorList>
    </citation>
    <scope>NUCLEOTIDE SEQUENCE [LARGE SCALE GENOMIC DNA]</scope>
    <source>
        <strain evidence="2">cv. AL8/78</strain>
    </source>
</reference>
<dbReference type="EnsemblPlants" id="AET7Gv21035500.7">
    <property type="protein sequence ID" value="AET7Gv21035500.7"/>
    <property type="gene ID" value="AET7Gv21035500"/>
</dbReference>
<name>A0A453SR69_AEGTS</name>
<proteinExistence type="predicted"/>
<dbReference type="Proteomes" id="UP000015105">
    <property type="component" value="Chromosome 7D"/>
</dbReference>
<keyword evidence="2" id="KW-1185">Reference proteome</keyword>
<dbReference type="Gramene" id="AET7Gv21035500.7">
    <property type="protein sequence ID" value="AET7Gv21035500.7"/>
    <property type="gene ID" value="AET7Gv21035500"/>
</dbReference>
<reference evidence="1" key="3">
    <citation type="journal article" date="2017" name="Nature">
        <title>Genome sequence of the progenitor of the wheat D genome Aegilops tauschii.</title>
        <authorList>
            <person name="Luo M.C."/>
            <person name="Gu Y.Q."/>
            <person name="Puiu D."/>
            <person name="Wang H."/>
            <person name="Twardziok S.O."/>
            <person name="Deal K.R."/>
            <person name="Huo N."/>
            <person name="Zhu T."/>
            <person name="Wang L."/>
            <person name="Wang Y."/>
            <person name="McGuire P.E."/>
            <person name="Liu S."/>
            <person name="Long H."/>
            <person name="Ramasamy R.K."/>
            <person name="Rodriguez J.C."/>
            <person name="Van S.L."/>
            <person name="Yuan L."/>
            <person name="Wang Z."/>
            <person name="Xia Z."/>
            <person name="Xiao L."/>
            <person name="Anderson O.D."/>
            <person name="Ouyang S."/>
            <person name="Liang Y."/>
            <person name="Zimin A.V."/>
            <person name="Pertea G."/>
            <person name="Qi P."/>
            <person name="Bennetzen J.L."/>
            <person name="Dai X."/>
            <person name="Dawson M.W."/>
            <person name="Muller H.G."/>
            <person name="Kugler K."/>
            <person name="Rivarola-Duarte L."/>
            <person name="Spannagl M."/>
            <person name="Mayer K.F.X."/>
            <person name="Lu F.H."/>
            <person name="Bevan M.W."/>
            <person name="Leroy P."/>
            <person name="Li P."/>
            <person name="You F.M."/>
            <person name="Sun Q."/>
            <person name="Liu Z."/>
            <person name="Lyons E."/>
            <person name="Wicker T."/>
            <person name="Salzberg S.L."/>
            <person name="Devos K.M."/>
            <person name="Dvorak J."/>
        </authorList>
    </citation>
    <scope>NUCLEOTIDE SEQUENCE [LARGE SCALE GENOMIC DNA]</scope>
    <source>
        <strain evidence="1">cv. AL8/78</strain>
    </source>
</reference>
<evidence type="ECO:0000313" key="1">
    <source>
        <dbReference type="EnsemblPlants" id="AET7Gv21035500.7"/>
    </source>
</evidence>
<reference evidence="1" key="5">
    <citation type="journal article" date="2021" name="G3 (Bethesda)">
        <title>Aegilops tauschii genome assembly Aet v5.0 features greater sequence contiguity and improved annotation.</title>
        <authorList>
            <person name="Wang L."/>
            <person name="Zhu T."/>
            <person name="Rodriguez J.C."/>
            <person name="Deal K.R."/>
            <person name="Dubcovsky J."/>
            <person name="McGuire P.E."/>
            <person name="Lux T."/>
            <person name="Spannagl M."/>
            <person name="Mayer K.F.X."/>
            <person name="Baldrich P."/>
            <person name="Meyers B.C."/>
            <person name="Huo N."/>
            <person name="Gu Y.Q."/>
            <person name="Zhou H."/>
            <person name="Devos K.M."/>
            <person name="Bennetzen J.L."/>
            <person name="Unver T."/>
            <person name="Budak H."/>
            <person name="Gulick P.J."/>
            <person name="Galiba G."/>
            <person name="Kalapos B."/>
            <person name="Nelson D.R."/>
            <person name="Li P."/>
            <person name="You F.M."/>
            <person name="Luo M.C."/>
            <person name="Dvorak J."/>
        </authorList>
    </citation>
    <scope>NUCLEOTIDE SEQUENCE [LARGE SCALE GENOMIC DNA]</scope>
    <source>
        <strain evidence="1">cv. AL8/78</strain>
    </source>
</reference>
<protein>
    <submittedName>
        <fullName evidence="1">Uncharacterized protein</fullName>
    </submittedName>
</protein>
<sequence>DSGCLVFLCSGRLSKASSGRGLEDHSRWRAGVGVLFSAEPSRACPHADALIFSLLLPSSTSLQLVTLHPSSRVYSSSQLLRRRGEATGEAQLTSSSHLPRLYKRARARLSPHLRHAE</sequence>
<organism evidence="1 2">
    <name type="scientific">Aegilops tauschii subsp. strangulata</name>
    <name type="common">Goatgrass</name>
    <dbReference type="NCBI Taxonomy" id="200361"/>
    <lineage>
        <taxon>Eukaryota</taxon>
        <taxon>Viridiplantae</taxon>
        <taxon>Streptophyta</taxon>
        <taxon>Embryophyta</taxon>
        <taxon>Tracheophyta</taxon>
        <taxon>Spermatophyta</taxon>
        <taxon>Magnoliopsida</taxon>
        <taxon>Liliopsida</taxon>
        <taxon>Poales</taxon>
        <taxon>Poaceae</taxon>
        <taxon>BOP clade</taxon>
        <taxon>Pooideae</taxon>
        <taxon>Triticodae</taxon>
        <taxon>Triticeae</taxon>
        <taxon>Triticinae</taxon>
        <taxon>Aegilops</taxon>
    </lineage>
</organism>